<evidence type="ECO:0000256" key="1">
    <source>
        <dbReference type="SAM" id="Phobius"/>
    </source>
</evidence>
<proteinExistence type="predicted"/>
<evidence type="ECO:0000313" key="3">
    <source>
        <dbReference type="Proteomes" id="UP000075476"/>
    </source>
</evidence>
<dbReference type="EMBL" id="LOMO01000280">
    <property type="protein sequence ID" value="KXY26588.1"/>
    <property type="molecule type" value="Genomic_DNA"/>
</dbReference>
<dbReference type="RefSeq" id="WP_042596258.1">
    <property type="nucleotide sequence ID" value="NZ_JBNTMV010000049.1"/>
</dbReference>
<accession>A0A9X0M970</accession>
<name>A0A9X0M970_BACCE</name>
<protein>
    <submittedName>
        <fullName evidence="2">Uncharacterized protein</fullName>
    </submittedName>
</protein>
<dbReference type="Proteomes" id="UP000075476">
    <property type="component" value="Unassembled WGS sequence"/>
</dbReference>
<sequence>MNVLTYNSAKKQIIFMALYFVITGIVIRLIGYSLQGSLSAFAQSGIGDLLSGNLSLGNLSLGDLFHFDFSFDTSQFDGFSFNMWIDFVKDKIHSFMDDLMPTTLGAINMLMMSKYLTVERAIKLGIRLY</sequence>
<evidence type="ECO:0000313" key="2">
    <source>
        <dbReference type="EMBL" id="KXY26588.1"/>
    </source>
</evidence>
<feature type="transmembrane region" description="Helical" evidence="1">
    <location>
        <begin position="12"/>
        <end position="31"/>
    </location>
</feature>
<organism evidence="2 3">
    <name type="scientific">Bacillus cereus</name>
    <dbReference type="NCBI Taxonomy" id="1396"/>
    <lineage>
        <taxon>Bacteria</taxon>
        <taxon>Bacillati</taxon>
        <taxon>Bacillota</taxon>
        <taxon>Bacilli</taxon>
        <taxon>Bacillales</taxon>
        <taxon>Bacillaceae</taxon>
        <taxon>Bacillus</taxon>
        <taxon>Bacillus cereus group</taxon>
    </lineage>
</organism>
<keyword evidence="1" id="KW-0472">Membrane</keyword>
<gene>
    <name evidence="2" type="ORF">AT268_06250</name>
</gene>
<keyword evidence="1" id="KW-1133">Transmembrane helix</keyword>
<keyword evidence="1" id="KW-0812">Transmembrane</keyword>
<comment type="caution">
    <text evidence="2">The sequence shown here is derived from an EMBL/GenBank/DDBJ whole genome shotgun (WGS) entry which is preliminary data.</text>
</comment>
<reference evidence="2 3" key="1">
    <citation type="submission" date="2015-12" db="EMBL/GenBank/DDBJ databases">
        <title>Bacillus cereus Group isolate.</title>
        <authorList>
            <person name="Kovac J."/>
        </authorList>
    </citation>
    <scope>NUCLEOTIDE SEQUENCE [LARGE SCALE GENOMIC DNA]</scope>
    <source>
        <strain evidence="2 3">FSL K6-0073</strain>
    </source>
</reference>
<dbReference type="AlphaFoldDB" id="A0A9X0M970"/>